<dbReference type="EMBL" id="FMCU01000011">
    <property type="protein sequence ID" value="SCF36837.1"/>
    <property type="molecule type" value="Genomic_DNA"/>
</dbReference>
<keyword evidence="2" id="KW-0808">Transferase</keyword>
<dbReference type="GO" id="GO:0016747">
    <property type="term" value="F:acyltransferase activity, transferring groups other than amino-acyl groups"/>
    <property type="evidence" value="ECO:0007669"/>
    <property type="project" value="InterPro"/>
</dbReference>
<organism evidence="2 3">
    <name type="scientific">Micromonospora matsumotoense</name>
    <dbReference type="NCBI Taxonomy" id="121616"/>
    <lineage>
        <taxon>Bacteria</taxon>
        <taxon>Bacillati</taxon>
        <taxon>Actinomycetota</taxon>
        <taxon>Actinomycetes</taxon>
        <taxon>Micromonosporales</taxon>
        <taxon>Micromonosporaceae</taxon>
        <taxon>Micromonospora</taxon>
    </lineage>
</organism>
<dbReference type="CDD" id="cd04301">
    <property type="entry name" value="NAT_SF"/>
    <property type="match status" value="1"/>
</dbReference>
<evidence type="ECO:0000259" key="1">
    <source>
        <dbReference type="PROSITE" id="PS51186"/>
    </source>
</evidence>
<dbReference type="Proteomes" id="UP000198797">
    <property type="component" value="Unassembled WGS sequence"/>
</dbReference>
<dbReference type="AlphaFoldDB" id="A0A1C4ZUZ7"/>
<dbReference type="InterPro" id="IPR000182">
    <property type="entry name" value="GNAT_dom"/>
</dbReference>
<gene>
    <name evidence="2" type="ORF">GA0070216_111149</name>
</gene>
<dbReference type="Gene3D" id="3.40.630.30">
    <property type="match status" value="1"/>
</dbReference>
<keyword evidence="3" id="KW-1185">Reference proteome</keyword>
<evidence type="ECO:0000313" key="3">
    <source>
        <dbReference type="Proteomes" id="UP000198797"/>
    </source>
</evidence>
<reference evidence="3" key="1">
    <citation type="submission" date="2016-06" db="EMBL/GenBank/DDBJ databases">
        <authorList>
            <person name="Varghese N."/>
            <person name="Submissions Spin"/>
        </authorList>
    </citation>
    <scope>NUCLEOTIDE SEQUENCE [LARGE SCALE GENOMIC DNA]</scope>
    <source>
        <strain evidence="3">DSM 44100</strain>
    </source>
</reference>
<evidence type="ECO:0000313" key="2">
    <source>
        <dbReference type="EMBL" id="SCF36837.1"/>
    </source>
</evidence>
<proteinExistence type="predicted"/>
<feature type="domain" description="N-acetyltransferase" evidence="1">
    <location>
        <begin position="45"/>
        <end position="214"/>
    </location>
</feature>
<dbReference type="SUPFAM" id="SSF55729">
    <property type="entry name" value="Acyl-CoA N-acyltransferases (Nat)"/>
    <property type="match status" value="1"/>
</dbReference>
<dbReference type="PROSITE" id="PS51186">
    <property type="entry name" value="GNAT"/>
    <property type="match status" value="1"/>
</dbReference>
<dbReference type="InterPro" id="IPR016181">
    <property type="entry name" value="Acyl_CoA_acyltransferase"/>
</dbReference>
<accession>A0A1C4ZUZ7</accession>
<dbReference type="STRING" id="121616.GA0070216_111149"/>
<name>A0A1C4ZUZ7_9ACTN</name>
<sequence>MQPVLLPLWAGLASEPECGDALMSRRLVSLTLDTLEDLPRPCRQCVYWELDPVSAERACANGDPGLEKEAWVSQTLLEWGSCGKLAYVDGMPAGFVLYAPPAYVPRSMAFPTSPVSADAALLMTASVVPAFAGGGLGRMLVQGVARDLTKRGIKAIEAFGDAKFGDEPDDTVRACVAPTDFFLSVGFKTVRPHPRYPRLRLELRTALSWKSDVEYALEKLLGSMSPESLLRPVRPAPATRSSAG</sequence>
<protein>
    <submittedName>
        <fullName evidence="2">Acetyltransferase (GNAT) family protein</fullName>
    </submittedName>
</protein>